<proteinExistence type="predicted"/>
<reference evidence="6 7" key="1">
    <citation type="submission" date="2020-09" db="EMBL/GenBank/DDBJ databases">
        <title>De no assembly of potato wild relative species, Solanum commersonii.</title>
        <authorList>
            <person name="Cho K."/>
        </authorList>
    </citation>
    <scope>NUCLEOTIDE SEQUENCE [LARGE SCALE GENOMIC DNA]</scope>
    <source>
        <strain evidence="6">LZ3.2</strain>
        <tissue evidence="6">Leaf</tissue>
    </source>
</reference>
<dbReference type="SFLD" id="SFLDS00005">
    <property type="entry name" value="Isoprenoid_Synthase_Type_I"/>
    <property type="match status" value="1"/>
</dbReference>
<evidence type="ECO:0000256" key="1">
    <source>
        <dbReference type="ARBA" id="ARBA00001946"/>
    </source>
</evidence>
<dbReference type="InterPro" id="IPR001906">
    <property type="entry name" value="Terpene_synth_N"/>
</dbReference>
<accession>A0A9J5YM97</accession>
<sequence length="542" mass="63772">MAASSPNKCRPLANFHPTVWEYHFLSYTPEISNQEKVEVDEYKETNRKMLVEAPEGSEQKLVLIDAMQRLGMAYHFDNEIETSIQNIFYASQQNDDNLHVVSLRFRLVRQQGHYISSDVFKQFTNQDGKFKETLTNDVQGLLSLYEASHLRVRNEEILEEALIFTTTHLESIVSNLSNNSLKVEVIEALKQPIRKTLPRVGARKYVSIYENNDAHNHLLLKFAKLDFNVLQKFHQRELSELTRWWKDLNFANKYPYARDRLVECYFWILGVYFEPKYSRARKMLTKVLKMTSIIDDTFDAYATYDELVPFNDIIQRWDISVIDSLPPYMRPAYQALQDIYNEMEQLLTKEGNSDRVYYAKYEMKKLVRAYFKEAQWLDVGYTPKYEEHLENALVSCGYMMAATTSLIGMDESISQETFEWMINEPLIVRAASIINRRMDDMIGHENEQQREHVASTIECYMKEYGASKQETYTKFHKEVVNGWKDKNKELIRPTEVPMFVRKRALYFACVMDSLYKEEDGYTNSKGKLKNMINLLLVEPVKI</sequence>
<evidence type="ECO:0000259" key="4">
    <source>
        <dbReference type="Pfam" id="PF01397"/>
    </source>
</evidence>
<dbReference type="GO" id="GO:0016102">
    <property type="term" value="P:diterpenoid biosynthetic process"/>
    <property type="evidence" value="ECO:0007669"/>
    <property type="project" value="InterPro"/>
</dbReference>
<dbReference type="SUPFAM" id="SSF48239">
    <property type="entry name" value="Terpenoid cyclases/Protein prenyltransferases"/>
    <property type="match status" value="1"/>
</dbReference>
<dbReference type="InterPro" id="IPR036965">
    <property type="entry name" value="Terpene_synth_N_sf"/>
</dbReference>
<dbReference type="EMBL" id="JACXVP010000006">
    <property type="protein sequence ID" value="KAG5601093.1"/>
    <property type="molecule type" value="Genomic_DNA"/>
</dbReference>
<comment type="pathway">
    <text evidence="2">Secondary metabolite biosynthesis; terpenoid biosynthesis.</text>
</comment>
<protein>
    <recommendedName>
        <fullName evidence="8">Sesquiterpene synthase</fullName>
    </recommendedName>
</protein>
<evidence type="ECO:0000259" key="5">
    <source>
        <dbReference type="Pfam" id="PF03936"/>
    </source>
</evidence>
<comment type="cofactor">
    <cofactor evidence="1">
        <name>Mg(2+)</name>
        <dbReference type="ChEBI" id="CHEBI:18420"/>
    </cofactor>
</comment>
<dbReference type="InterPro" id="IPR050148">
    <property type="entry name" value="Terpene_synthase-like"/>
</dbReference>
<dbReference type="GO" id="GO:0000287">
    <property type="term" value="F:magnesium ion binding"/>
    <property type="evidence" value="ECO:0007669"/>
    <property type="project" value="InterPro"/>
</dbReference>
<dbReference type="InterPro" id="IPR034741">
    <property type="entry name" value="Terpene_cyclase-like_1_C"/>
</dbReference>
<dbReference type="Pfam" id="PF01397">
    <property type="entry name" value="Terpene_synth"/>
    <property type="match status" value="1"/>
</dbReference>
<organism evidence="6 7">
    <name type="scientific">Solanum commersonii</name>
    <name type="common">Commerson's wild potato</name>
    <name type="synonym">Commerson's nightshade</name>
    <dbReference type="NCBI Taxonomy" id="4109"/>
    <lineage>
        <taxon>Eukaryota</taxon>
        <taxon>Viridiplantae</taxon>
        <taxon>Streptophyta</taxon>
        <taxon>Embryophyta</taxon>
        <taxon>Tracheophyta</taxon>
        <taxon>Spermatophyta</taxon>
        <taxon>Magnoliopsida</taxon>
        <taxon>eudicotyledons</taxon>
        <taxon>Gunneridae</taxon>
        <taxon>Pentapetalae</taxon>
        <taxon>asterids</taxon>
        <taxon>lamiids</taxon>
        <taxon>Solanales</taxon>
        <taxon>Solanaceae</taxon>
        <taxon>Solanoideae</taxon>
        <taxon>Solaneae</taxon>
        <taxon>Solanum</taxon>
    </lineage>
</organism>
<feature type="domain" description="Terpene synthase metal-binding" evidence="5">
    <location>
        <begin position="246"/>
        <end position="485"/>
    </location>
</feature>
<dbReference type="Gene3D" id="1.10.600.10">
    <property type="entry name" value="Farnesyl Diphosphate Synthase"/>
    <property type="match status" value="1"/>
</dbReference>
<dbReference type="InterPro" id="IPR005630">
    <property type="entry name" value="Terpene_synthase_metal-bd"/>
</dbReference>
<dbReference type="SFLD" id="SFLDG01019">
    <property type="entry name" value="Terpene_Cyclase_Like_1_C_Termi"/>
    <property type="match status" value="1"/>
</dbReference>
<dbReference type="GO" id="GO:0010333">
    <property type="term" value="F:terpene synthase activity"/>
    <property type="evidence" value="ECO:0007669"/>
    <property type="project" value="InterPro"/>
</dbReference>
<name>A0A9J5YM97_SOLCO</name>
<dbReference type="CDD" id="cd00684">
    <property type="entry name" value="Terpene_cyclase_plant_C1"/>
    <property type="match status" value="1"/>
</dbReference>
<evidence type="ECO:0000313" key="6">
    <source>
        <dbReference type="EMBL" id="KAG5601093.1"/>
    </source>
</evidence>
<comment type="caution">
    <text evidence="6">The sequence shown here is derived from an EMBL/GenBank/DDBJ whole genome shotgun (WGS) entry which is preliminary data.</text>
</comment>
<dbReference type="InterPro" id="IPR008949">
    <property type="entry name" value="Isoprenoid_synthase_dom_sf"/>
</dbReference>
<dbReference type="PANTHER" id="PTHR31225:SF246">
    <property type="entry name" value="SESQUITERPENE SYNTHASE 9"/>
    <property type="match status" value="1"/>
</dbReference>
<dbReference type="OrthoDB" id="1877784at2759"/>
<dbReference type="InterPro" id="IPR044814">
    <property type="entry name" value="Terpene_cyclase_plant_C1"/>
</dbReference>
<feature type="domain" description="Terpene synthase N-terminal" evidence="4">
    <location>
        <begin position="19"/>
        <end position="189"/>
    </location>
</feature>
<dbReference type="Pfam" id="PF03936">
    <property type="entry name" value="Terpene_synth_C"/>
    <property type="match status" value="1"/>
</dbReference>
<dbReference type="FunFam" id="1.50.10.130:FF:000001">
    <property type="entry name" value="Isoprene synthase, chloroplastic"/>
    <property type="match status" value="1"/>
</dbReference>
<dbReference type="SUPFAM" id="SSF48576">
    <property type="entry name" value="Terpenoid synthases"/>
    <property type="match status" value="1"/>
</dbReference>
<evidence type="ECO:0008006" key="8">
    <source>
        <dbReference type="Google" id="ProtNLM"/>
    </source>
</evidence>
<dbReference type="Gene3D" id="1.50.10.130">
    <property type="entry name" value="Terpene synthase, N-terminal domain"/>
    <property type="match status" value="1"/>
</dbReference>
<keyword evidence="7" id="KW-1185">Reference proteome</keyword>
<dbReference type="Proteomes" id="UP000824120">
    <property type="component" value="Chromosome 6"/>
</dbReference>
<evidence type="ECO:0000256" key="2">
    <source>
        <dbReference type="ARBA" id="ARBA00004721"/>
    </source>
</evidence>
<dbReference type="AlphaFoldDB" id="A0A9J5YM97"/>
<dbReference type="FunFam" id="1.10.600.10:FF:000007">
    <property type="entry name" value="Isoprene synthase, chloroplastic"/>
    <property type="match status" value="1"/>
</dbReference>
<gene>
    <name evidence="6" type="ORF">H5410_032463</name>
</gene>
<keyword evidence="3" id="KW-0479">Metal-binding</keyword>
<evidence type="ECO:0000313" key="7">
    <source>
        <dbReference type="Proteomes" id="UP000824120"/>
    </source>
</evidence>
<dbReference type="InterPro" id="IPR008930">
    <property type="entry name" value="Terpenoid_cyclase/PrenylTrfase"/>
</dbReference>
<evidence type="ECO:0000256" key="3">
    <source>
        <dbReference type="ARBA" id="ARBA00022723"/>
    </source>
</evidence>
<dbReference type="PANTHER" id="PTHR31225">
    <property type="entry name" value="OS04G0344100 PROTEIN-RELATED"/>
    <property type="match status" value="1"/>
</dbReference>